<evidence type="ECO:0000313" key="3">
    <source>
        <dbReference type="Proteomes" id="UP001178303"/>
    </source>
</evidence>
<organism evidence="2 3">
    <name type="scientific">Bacillus wiedmannii</name>
    <dbReference type="NCBI Taxonomy" id="1890302"/>
    <lineage>
        <taxon>Bacteria</taxon>
        <taxon>Bacillati</taxon>
        <taxon>Bacillota</taxon>
        <taxon>Bacilli</taxon>
        <taxon>Bacillales</taxon>
        <taxon>Bacillaceae</taxon>
        <taxon>Bacillus</taxon>
        <taxon>Bacillus cereus group</taxon>
    </lineage>
</organism>
<evidence type="ECO:0000256" key="1">
    <source>
        <dbReference type="SAM" id="Coils"/>
    </source>
</evidence>
<proteinExistence type="predicted"/>
<dbReference type="Pfam" id="PF19776">
    <property type="entry name" value="DUF6262"/>
    <property type="match status" value="1"/>
</dbReference>
<dbReference type="EMBL" id="CP126099">
    <property type="protein sequence ID" value="WHY28328.1"/>
    <property type="molecule type" value="Genomic_DNA"/>
</dbReference>
<sequence>MPKQLRNTEKIVRLAKEKSERTKVNVEKVISKMALEGKTINFNTVANESNVSKSWLYKEESIRQRIVELRDCQINSLSQSTKKRKRSLKSEEVLIKTLKVRIKELERENTHLKKQVEQLYGEVYSKS</sequence>
<feature type="coiled-coil region" evidence="1">
    <location>
        <begin position="88"/>
        <end position="122"/>
    </location>
</feature>
<name>A0AA95LV90_9BACI</name>
<reference evidence="2" key="1">
    <citation type="submission" date="2023-05" db="EMBL/GenBank/DDBJ databases">
        <title>Comparative genomics of Bacillaceae isolates and their secondary metabolite potential.</title>
        <authorList>
            <person name="Song L."/>
            <person name="Nielsen L.J."/>
            <person name="Mohite O."/>
            <person name="Xu X."/>
            <person name="Weber T."/>
            <person name="Kovacs A.T."/>
        </authorList>
    </citation>
    <scope>NUCLEOTIDE SEQUENCE</scope>
    <source>
        <strain evidence="2">LN15</strain>
    </source>
</reference>
<evidence type="ECO:0000313" key="2">
    <source>
        <dbReference type="EMBL" id="WHY28328.1"/>
    </source>
</evidence>
<protein>
    <submittedName>
        <fullName evidence="2">DUF6262 family protein</fullName>
    </submittedName>
</protein>
<dbReference type="AlphaFoldDB" id="A0AA95LV90"/>
<dbReference type="RefSeq" id="WP_076874797.1">
    <property type="nucleotide sequence ID" value="NZ_CP126099.1"/>
</dbReference>
<dbReference type="Proteomes" id="UP001178303">
    <property type="component" value="Chromosome"/>
</dbReference>
<keyword evidence="1" id="KW-0175">Coiled coil</keyword>
<accession>A0AA95LV90</accession>
<dbReference type="InterPro" id="IPR046229">
    <property type="entry name" value="TnpC-like"/>
</dbReference>
<gene>
    <name evidence="2" type="ORF">QNH45_22985</name>
</gene>